<dbReference type="AlphaFoldDB" id="A0A246K1A8"/>
<comment type="caution">
    <text evidence="1">The sequence shown here is derived from an EMBL/GenBank/DDBJ whole genome shotgun (WGS) entry which is preliminary data.</text>
</comment>
<name>A0A246K1A8_9SPHN</name>
<keyword evidence="2" id="KW-1185">Reference proteome</keyword>
<reference evidence="1 2" key="1">
    <citation type="journal article" date="2010" name="Int. J. Syst. Evol. Microbiol.">
        <title>Sphingopyxis bauzanensis sp. nov., a psychrophilic bacterium isolated from soil.</title>
        <authorList>
            <person name="Zhang D.C."/>
            <person name="Liu H.C."/>
            <person name="Xin Y.H."/>
            <person name="Zhou Y.G."/>
            <person name="Schinner F."/>
            <person name="Margesin R."/>
        </authorList>
    </citation>
    <scope>NUCLEOTIDE SEQUENCE [LARGE SCALE GENOMIC DNA]</scope>
    <source>
        <strain evidence="1 2">DSM 22271</strain>
    </source>
</reference>
<sequence length="66" mass="7379">MVSELNQGLSLMLRGRGDRLSFFNGPDWHKLSARRQLESVKGGFRAEVAEILKSSLFDLCANQIAN</sequence>
<evidence type="ECO:0000313" key="1">
    <source>
        <dbReference type="EMBL" id="OWQ99141.1"/>
    </source>
</evidence>
<dbReference type="Proteomes" id="UP000197361">
    <property type="component" value="Unassembled WGS sequence"/>
</dbReference>
<proteinExistence type="predicted"/>
<dbReference type="EMBL" id="NISK01000001">
    <property type="protein sequence ID" value="OWQ99141.1"/>
    <property type="molecule type" value="Genomic_DNA"/>
</dbReference>
<organism evidence="1 2">
    <name type="scientific">Sphingopyxis bauzanensis</name>
    <dbReference type="NCBI Taxonomy" id="651663"/>
    <lineage>
        <taxon>Bacteria</taxon>
        <taxon>Pseudomonadati</taxon>
        <taxon>Pseudomonadota</taxon>
        <taxon>Alphaproteobacteria</taxon>
        <taxon>Sphingomonadales</taxon>
        <taxon>Sphingomonadaceae</taxon>
        <taxon>Sphingopyxis</taxon>
    </lineage>
</organism>
<evidence type="ECO:0000313" key="2">
    <source>
        <dbReference type="Proteomes" id="UP000197361"/>
    </source>
</evidence>
<gene>
    <name evidence="1" type="ORF">CDQ92_02945</name>
</gene>
<accession>A0A246K1A8</accession>
<protein>
    <submittedName>
        <fullName evidence="1">Uncharacterized protein</fullName>
    </submittedName>
</protein>